<dbReference type="PANTHER" id="PTHR32196:SF29">
    <property type="entry name" value="AUTOINDUCER 2 IMPORT SYSTEM PERMEASE PROTEIN LSRC"/>
    <property type="match status" value="1"/>
</dbReference>
<evidence type="ECO:0000313" key="9">
    <source>
        <dbReference type="EMBL" id="CAB4597403.1"/>
    </source>
</evidence>
<reference evidence="9" key="1">
    <citation type="submission" date="2020-05" db="EMBL/GenBank/DDBJ databases">
        <authorList>
            <person name="Chiriac C."/>
            <person name="Salcher M."/>
            <person name="Ghai R."/>
            <person name="Kavagutti S V."/>
        </authorList>
    </citation>
    <scope>NUCLEOTIDE SEQUENCE</scope>
</reference>
<evidence type="ECO:0000256" key="8">
    <source>
        <dbReference type="SAM" id="Phobius"/>
    </source>
</evidence>
<dbReference type="InterPro" id="IPR001851">
    <property type="entry name" value="ABC_transp_permease"/>
</dbReference>
<dbReference type="GO" id="GO:0005886">
    <property type="term" value="C:plasma membrane"/>
    <property type="evidence" value="ECO:0007669"/>
    <property type="project" value="UniProtKB-SubCell"/>
</dbReference>
<dbReference type="EMBL" id="CAEZUA010000110">
    <property type="protein sequence ID" value="CAB4597403.1"/>
    <property type="molecule type" value="Genomic_DNA"/>
</dbReference>
<feature type="transmembrane region" description="Helical" evidence="8">
    <location>
        <begin position="28"/>
        <end position="49"/>
    </location>
</feature>
<organism evidence="9">
    <name type="scientific">freshwater metagenome</name>
    <dbReference type="NCBI Taxonomy" id="449393"/>
    <lineage>
        <taxon>unclassified sequences</taxon>
        <taxon>metagenomes</taxon>
        <taxon>ecological metagenomes</taxon>
    </lineage>
</organism>
<protein>
    <submittedName>
        <fullName evidence="9">Unannotated protein</fullName>
    </submittedName>
</protein>
<feature type="transmembrane region" description="Helical" evidence="8">
    <location>
        <begin position="173"/>
        <end position="199"/>
    </location>
</feature>
<sequence length="335" mass="35727">MTEKSTATAPKNNAARPPSVWRRFGMQLGIWSVGIVMWLAFVVLAPSAFTHPEMYLAFASSTPIFALMAIPLTLVVITGEIDLSFPSIMALSMCAFTKVIAGGAPIIVGVLAGFLMGLSCGFINGFLVTKFNIPSLVITIGTQFLFLGLELAWTNGSGVDLTPSNYATISKIMVGRTFFGVANQFWWTILATLLLWYILNRTRFGSHVFLTGDNKISAQLMGVNIARVKRWTFALVGLFAALAGMIGSFEVNYFWPTMGGGLLLNSIAAVFLGGTSVFGGSGTVTGTFVGAFIIGAINAGIVAVGINAFYTQVFFGLVIIASVLLQAIISKRVKN</sequence>
<keyword evidence="2" id="KW-0813">Transport</keyword>
<accession>A0A6J6GCW0</accession>
<evidence type="ECO:0000256" key="6">
    <source>
        <dbReference type="ARBA" id="ARBA00022989"/>
    </source>
</evidence>
<feature type="transmembrane region" description="Helical" evidence="8">
    <location>
        <begin position="253"/>
        <end position="272"/>
    </location>
</feature>
<dbReference type="PANTHER" id="PTHR32196">
    <property type="entry name" value="ABC TRANSPORTER PERMEASE PROTEIN YPHD-RELATED-RELATED"/>
    <property type="match status" value="1"/>
</dbReference>
<name>A0A6J6GCW0_9ZZZZ</name>
<comment type="subcellular location">
    <subcellularLocation>
        <location evidence="1">Cell membrane</location>
        <topology evidence="1">Multi-pass membrane protein</topology>
    </subcellularLocation>
</comment>
<dbReference type="CDD" id="cd06579">
    <property type="entry name" value="TM_PBP1_transp_AraH_like"/>
    <property type="match status" value="1"/>
</dbReference>
<proteinExistence type="predicted"/>
<feature type="transmembrane region" description="Helical" evidence="8">
    <location>
        <begin position="284"/>
        <end position="303"/>
    </location>
</feature>
<feature type="transmembrane region" description="Helical" evidence="8">
    <location>
        <begin position="106"/>
        <end position="128"/>
    </location>
</feature>
<dbReference type="AlphaFoldDB" id="A0A6J6GCW0"/>
<evidence type="ECO:0000256" key="3">
    <source>
        <dbReference type="ARBA" id="ARBA00022475"/>
    </source>
</evidence>
<keyword evidence="5 8" id="KW-0812">Transmembrane</keyword>
<keyword evidence="6 8" id="KW-1133">Transmembrane helix</keyword>
<feature type="transmembrane region" description="Helical" evidence="8">
    <location>
        <begin position="231"/>
        <end position="247"/>
    </location>
</feature>
<dbReference type="Pfam" id="PF02653">
    <property type="entry name" value="BPD_transp_2"/>
    <property type="match status" value="1"/>
</dbReference>
<dbReference type="GO" id="GO:0022857">
    <property type="term" value="F:transmembrane transporter activity"/>
    <property type="evidence" value="ECO:0007669"/>
    <property type="project" value="InterPro"/>
</dbReference>
<evidence type="ECO:0000256" key="5">
    <source>
        <dbReference type="ARBA" id="ARBA00022692"/>
    </source>
</evidence>
<feature type="transmembrane region" description="Helical" evidence="8">
    <location>
        <begin position="83"/>
        <end position="100"/>
    </location>
</feature>
<evidence type="ECO:0000256" key="7">
    <source>
        <dbReference type="ARBA" id="ARBA00023136"/>
    </source>
</evidence>
<keyword evidence="7 8" id="KW-0472">Membrane</keyword>
<evidence type="ECO:0000256" key="1">
    <source>
        <dbReference type="ARBA" id="ARBA00004651"/>
    </source>
</evidence>
<evidence type="ECO:0000256" key="4">
    <source>
        <dbReference type="ARBA" id="ARBA00022519"/>
    </source>
</evidence>
<feature type="transmembrane region" description="Helical" evidence="8">
    <location>
        <begin position="309"/>
        <end position="329"/>
    </location>
</feature>
<keyword evidence="3" id="KW-1003">Cell membrane</keyword>
<keyword evidence="4" id="KW-0997">Cell inner membrane</keyword>
<evidence type="ECO:0000256" key="2">
    <source>
        <dbReference type="ARBA" id="ARBA00022448"/>
    </source>
</evidence>
<feature type="transmembrane region" description="Helical" evidence="8">
    <location>
        <begin position="135"/>
        <end position="153"/>
    </location>
</feature>
<gene>
    <name evidence="9" type="ORF">UFOPK1773_01178</name>
</gene>
<feature type="transmembrane region" description="Helical" evidence="8">
    <location>
        <begin position="55"/>
        <end position="76"/>
    </location>
</feature>